<sequence length="39" mass="4673">MLKKIRKFIQSEDFAIYFSIFALLIIFALVYITYIKPTL</sequence>
<accession>A0A8S5RZC8</accession>
<name>A0A8S5RZC8_9CAUD</name>
<organism evidence="2">
    <name type="scientific">Myoviridae sp. ctNQV2</name>
    <dbReference type="NCBI Taxonomy" id="2827683"/>
    <lineage>
        <taxon>Viruses</taxon>
        <taxon>Duplodnaviria</taxon>
        <taxon>Heunggongvirae</taxon>
        <taxon>Uroviricota</taxon>
        <taxon>Caudoviricetes</taxon>
    </lineage>
</organism>
<evidence type="ECO:0000313" key="2">
    <source>
        <dbReference type="EMBL" id="DAF43738.1"/>
    </source>
</evidence>
<keyword evidence="1" id="KW-0472">Membrane</keyword>
<dbReference type="EMBL" id="BK032510">
    <property type="protein sequence ID" value="DAF43738.1"/>
    <property type="molecule type" value="Genomic_DNA"/>
</dbReference>
<keyword evidence="1" id="KW-1133">Transmembrane helix</keyword>
<evidence type="ECO:0000256" key="1">
    <source>
        <dbReference type="SAM" id="Phobius"/>
    </source>
</evidence>
<feature type="transmembrane region" description="Helical" evidence="1">
    <location>
        <begin position="14"/>
        <end position="34"/>
    </location>
</feature>
<keyword evidence="1" id="KW-0812">Transmembrane</keyword>
<reference evidence="2" key="1">
    <citation type="journal article" date="2021" name="Proc. Natl. Acad. Sci. U.S.A.">
        <title>A Catalog of Tens of Thousands of Viruses from Human Metagenomes Reveals Hidden Associations with Chronic Diseases.</title>
        <authorList>
            <person name="Tisza M.J."/>
            <person name="Buck C.B."/>
        </authorList>
    </citation>
    <scope>NUCLEOTIDE SEQUENCE</scope>
    <source>
        <strain evidence="2">CtNQV2</strain>
    </source>
</reference>
<protein>
    <submittedName>
        <fullName evidence="2">Uncharacterized protein</fullName>
    </submittedName>
</protein>
<proteinExistence type="predicted"/>